<keyword evidence="1" id="KW-0175">Coiled coil</keyword>
<dbReference type="AlphaFoldDB" id="B9S2F7"/>
<evidence type="ECO:0000313" key="2">
    <source>
        <dbReference type="EMBL" id="EEF42231.1"/>
    </source>
</evidence>
<evidence type="ECO:0000256" key="1">
    <source>
        <dbReference type="SAM" id="Coils"/>
    </source>
</evidence>
<proteinExistence type="predicted"/>
<feature type="coiled-coil region" evidence="1">
    <location>
        <begin position="6"/>
        <end position="100"/>
    </location>
</feature>
<dbReference type="Proteomes" id="UP000008311">
    <property type="component" value="Unassembled WGS sequence"/>
</dbReference>
<reference evidence="3" key="1">
    <citation type="journal article" date="2010" name="Nat. Biotechnol.">
        <title>Draft genome sequence of the oilseed species Ricinus communis.</title>
        <authorList>
            <person name="Chan A.P."/>
            <person name="Crabtree J."/>
            <person name="Zhao Q."/>
            <person name="Lorenzi H."/>
            <person name="Orvis J."/>
            <person name="Puiu D."/>
            <person name="Melake-Berhan A."/>
            <person name="Jones K.M."/>
            <person name="Redman J."/>
            <person name="Chen G."/>
            <person name="Cahoon E.B."/>
            <person name="Gedil M."/>
            <person name="Stanke M."/>
            <person name="Haas B.J."/>
            <person name="Wortman J.R."/>
            <person name="Fraser-Liggett C.M."/>
            <person name="Ravel J."/>
            <person name="Rabinowicz P.D."/>
        </authorList>
    </citation>
    <scope>NUCLEOTIDE SEQUENCE [LARGE SCALE GENOMIC DNA]</scope>
    <source>
        <strain evidence="3">cv. Hale</strain>
    </source>
</reference>
<sequence length="169" mass="19851">MELLKLSKFKLQLQALATELRDLRERENSAKEQCHILIQKQKETEEEFGRKLQELRSELGSSNELCQKLERKVSYLQNDNSLLENRQKELQGTIQNLLQSRESFINAYEESTCEMKRSIEARDRKLSVLNEKLNSHLSMFDSIEKEAFSIKQVMDNVQLHMSEKEEVGT</sequence>
<dbReference type="InParanoid" id="B9S2F7"/>
<accession>B9S2F7</accession>
<dbReference type="eggNOG" id="ENOG502QQ30">
    <property type="taxonomic scope" value="Eukaryota"/>
</dbReference>
<name>B9S2F7_RICCO</name>
<protein>
    <submittedName>
        <fullName evidence="2">Uncharacterized protein</fullName>
    </submittedName>
</protein>
<evidence type="ECO:0000313" key="3">
    <source>
        <dbReference type="Proteomes" id="UP000008311"/>
    </source>
</evidence>
<gene>
    <name evidence="2" type="ORF">RCOM_0699210</name>
</gene>
<dbReference type="EMBL" id="EQ973849">
    <property type="protein sequence ID" value="EEF42231.1"/>
    <property type="molecule type" value="Genomic_DNA"/>
</dbReference>
<organism evidence="2 3">
    <name type="scientific">Ricinus communis</name>
    <name type="common">Castor bean</name>
    <dbReference type="NCBI Taxonomy" id="3988"/>
    <lineage>
        <taxon>Eukaryota</taxon>
        <taxon>Viridiplantae</taxon>
        <taxon>Streptophyta</taxon>
        <taxon>Embryophyta</taxon>
        <taxon>Tracheophyta</taxon>
        <taxon>Spermatophyta</taxon>
        <taxon>Magnoliopsida</taxon>
        <taxon>eudicotyledons</taxon>
        <taxon>Gunneridae</taxon>
        <taxon>Pentapetalae</taxon>
        <taxon>rosids</taxon>
        <taxon>fabids</taxon>
        <taxon>Malpighiales</taxon>
        <taxon>Euphorbiaceae</taxon>
        <taxon>Acalyphoideae</taxon>
        <taxon>Acalypheae</taxon>
        <taxon>Ricinus</taxon>
    </lineage>
</organism>
<keyword evidence="3" id="KW-1185">Reference proteome</keyword>